<evidence type="ECO:0000256" key="1">
    <source>
        <dbReference type="SAM" id="MobiDB-lite"/>
    </source>
</evidence>
<dbReference type="EMBL" id="SPHZ02000003">
    <property type="protein sequence ID" value="KAF0927836.1"/>
    <property type="molecule type" value="Genomic_DNA"/>
</dbReference>
<gene>
    <name evidence="2" type="ORF">E2562_036466</name>
</gene>
<proteinExistence type="predicted"/>
<evidence type="ECO:0000313" key="2">
    <source>
        <dbReference type="EMBL" id="KAF0927836.1"/>
    </source>
</evidence>
<protein>
    <submittedName>
        <fullName evidence="2">Uncharacterized protein</fullName>
    </submittedName>
</protein>
<dbReference type="AlphaFoldDB" id="A0A6G1ET74"/>
<sequence>MTEEGRDARIDLNEGMPKSTGSSADGVSIGGDGCAAAATAVVVASAAVAAAEDAVAAAGDLPARASFGGAARWRRA</sequence>
<comment type="caution">
    <text evidence="2">The sequence shown here is derived from an EMBL/GenBank/DDBJ whole genome shotgun (WGS) entry which is preliminary data.</text>
</comment>
<organism evidence="2 3">
    <name type="scientific">Oryza meyeriana var. granulata</name>
    <dbReference type="NCBI Taxonomy" id="110450"/>
    <lineage>
        <taxon>Eukaryota</taxon>
        <taxon>Viridiplantae</taxon>
        <taxon>Streptophyta</taxon>
        <taxon>Embryophyta</taxon>
        <taxon>Tracheophyta</taxon>
        <taxon>Spermatophyta</taxon>
        <taxon>Magnoliopsida</taxon>
        <taxon>Liliopsida</taxon>
        <taxon>Poales</taxon>
        <taxon>Poaceae</taxon>
        <taxon>BOP clade</taxon>
        <taxon>Oryzoideae</taxon>
        <taxon>Oryzeae</taxon>
        <taxon>Oryzinae</taxon>
        <taxon>Oryza</taxon>
        <taxon>Oryza meyeriana</taxon>
    </lineage>
</organism>
<feature type="region of interest" description="Disordered" evidence="1">
    <location>
        <begin position="1"/>
        <end position="25"/>
    </location>
</feature>
<evidence type="ECO:0000313" key="3">
    <source>
        <dbReference type="Proteomes" id="UP000479710"/>
    </source>
</evidence>
<dbReference type="Proteomes" id="UP000479710">
    <property type="component" value="Unassembled WGS sequence"/>
</dbReference>
<feature type="compositionally biased region" description="Basic and acidic residues" evidence="1">
    <location>
        <begin position="1"/>
        <end position="12"/>
    </location>
</feature>
<accession>A0A6G1ET74</accession>
<name>A0A6G1ET74_9ORYZ</name>
<reference evidence="2 3" key="1">
    <citation type="submission" date="2019-11" db="EMBL/GenBank/DDBJ databases">
        <title>Whole genome sequence of Oryza granulata.</title>
        <authorList>
            <person name="Li W."/>
        </authorList>
    </citation>
    <scope>NUCLEOTIDE SEQUENCE [LARGE SCALE GENOMIC DNA]</scope>
    <source>
        <strain evidence="3">cv. Menghai</strain>
        <tissue evidence="2">Leaf</tissue>
    </source>
</reference>
<keyword evidence="3" id="KW-1185">Reference proteome</keyword>